<keyword evidence="1" id="KW-0963">Cytoplasm</keyword>
<dbReference type="InterPro" id="IPR003761">
    <property type="entry name" value="Exonuc_VII_S"/>
</dbReference>
<keyword evidence="2" id="KW-0540">Nuclease</keyword>
<dbReference type="GO" id="GO:0008855">
    <property type="term" value="F:exodeoxyribonuclease VII activity"/>
    <property type="evidence" value="ECO:0007669"/>
    <property type="project" value="InterPro"/>
</dbReference>
<dbReference type="EMBL" id="UINC01002437">
    <property type="protein sequence ID" value="SUZ96673.1"/>
    <property type="molecule type" value="Genomic_DNA"/>
</dbReference>
<dbReference type="Gene3D" id="1.10.287.1040">
    <property type="entry name" value="Exonuclease VII, small subunit"/>
    <property type="match status" value="1"/>
</dbReference>
<dbReference type="AlphaFoldDB" id="A0A381S695"/>
<dbReference type="GO" id="GO:0006308">
    <property type="term" value="P:DNA catabolic process"/>
    <property type="evidence" value="ECO:0007669"/>
    <property type="project" value="InterPro"/>
</dbReference>
<evidence type="ECO:0000256" key="1">
    <source>
        <dbReference type="ARBA" id="ARBA00022490"/>
    </source>
</evidence>
<dbReference type="Pfam" id="PF02609">
    <property type="entry name" value="Exonuc_VII_S"/>
    <property type="match status" value="1"/>
</dbReference>
<dbReference type="SUPFAM" id="SSF116842">
    <property type="entry name" value="XseB-like"/>
    <property type="match status" value="1"/>
</dbReference>
<proteinExistence type="predicted"/>
<dbReference type="InterPro" id="IPR037004">
    <property type="entry name" value="Exonuc_VII_ssu_sf"/>
</dbReference>
<protein>
    <submittedName>
        <fullName evidence="4">Uncharacterized protein</fullName>
    </submittedName>
</protein>
<name>A0A381S695_9ZZZZ</name>
<keyword evidence="3" id="KW-0378">Hydrolase</keyword>
<accession>A0A381S695</accession>
<evidence type="ECO:0000256" key="2">
    <source>
        <dbReference type="ARBA" id="ARBA00022722"/>
    </source>
</evidence>
<gene>
    <name evidence="4" type="ORF">METZ01_LOCUS49527</name>
</gene>
<evidence type="ECO:0000313" key="4">
    <source>
        <dbReference type="EMBL" id="SUZ96673.1"/>
    </source>
</evidence>
<dbReference type="GO" id="GO:0009318">
    <property type="term" value="C:exodeoxyribonuclease VII complex"/>
    <property type="evidence" value="ECO:0007669"/>
    <property type="project" value="InterPro"/>
</dbReference>
<dbReference type="NCBIfam" id="TIGR01280">
    <property type="entry name" value="xseB"/>
    <property type="match status" value="1"/>
</dbReference>
<organism evidence="4">
    <name type="scientific">marine metagenome</name>
    <dbReference type="NCBI Taxonomy" id="408172"/>
    <lineage>
        <taxon>unclassified sequences</taxon>
        <taxon>metagenomes</taxon>
        <taxon>ecological metagenomes</taxon>
    </lineage>
</organism>
<reference evidence="4" key="1">
    <citation type="submission" date="2018-05" db="EMBL/GenBank/DDBJ databases">
        <authorList>
            <person name="Lanie J.A."/>
            <person name="Ng W.-L."/>
            <person name="Kazmierczak K.M."/>
            <person name="Andrzejewski T.M."/>
            <person name="Davidsen T.M."/>
            <person name="Wayne K.J."/>
            <person name="Tettelin H."/>
            <person name="Glass J.I."/>
            <person name="Rusch D."/>
            <person name="Podicherti R."/>
            <person name="Tsui H.-C.T."/>
            <person name="Winkler M.E."/>
        </authorList>
    </citation>
    <scope>NUCLEOTIDE SEQUENCE</scope>
</reference>
<evidence type="ECO:0000256" key="3">
    <source>
        <dbReference type="ARBA" id="ARBA00022801"/>
    </source>
</evidence>
<sequence>MQEILAALESDTTDVDQLAIRVERADALIRHCRSRLDDARLRVDQVVGSLDED</sequence>